<protein>
    <submittedName>
        <fullName evidence="4">Lysine-specific demethylase 5b</fullName>
    </submittedName>
</protein>
<dbReference type="Gene3D" id="3.30.40.10">
    <property type="entry name" value="Zinc/RING finger domain, C3HC4 (zinc finger)"/>
    <property type="match status" value="1"/>
</dbReference>
<dbReference type="SUPFAM" id="SSF57903">
    <property type="entry name" value="FYVE/PHD zinc finger"/>
    <property type="match status" value="1"/>
</dbReference>
<dbReference type="EMBL" id="PKMF04000510">
    <property type="protein sequence ID" value="KAK7828097.1"/>
    <property type="molecule type" value="Genomic_DNA"/>
</dbReference>
<dbReference type="GO" id="GO:0008270">
    <property type="term" value="F:zinc ion binding"/>
    <property type="evidence" value="ECO:0007669"/>
    <property type="project" value="UniProtKB-KW"/>
</dbReference>
<organism evidence="4 5">
    <name type="scientific">Quercus suber</name>
    <name type="common">Cork oak</name>
    <dbReference type="NCBI Taxonomy" id="58331"/>
    <lineage>
        <taxon>Eukaryota</taxon>
        <taxon>Viridiplantae</taxon>
        <taxon>Streptophyta</taxon>
        <taxon>Embryophyta</taxon>
        <taxon>Tracheophyta</taxon>
        <taxon>Spermatophyta</taxon>
        <taxon>Magnoliopsida</taxon>
        <taxon>eudicotyledons</taxon>
        <taxon>Gunneridae</taxon>
        <taxon>Pentapetalae</taxon>
        <taxon>rosids</taxon>
        <taxon>fabids</taxon>
        <taxon>Fagales</taxon>
        <taxon>Fagaceae</taxon>
        <taxon>Quercus</taxon>
    </lineage>
</organism>
<dbReference type="InterPro" id="IPR013083">
    <property type="entry name" value="Znf_RING/FYVE/PHD"/>
</dbReference>
<proteinExistence type="predicted"/>
<evidence type="ECO:0000313" key="5">
    <source>
        <dbReference type="Proteomes" id="UP000237347"/>
    </source>
</evidence>
<comment type="caution">
    <text evidence="4">The sequence shown here is derived from an EMBL/GenBank/DDBJ whole genome shotgun (WGS) entry which is preliminary data.</text>
</comment>
<keyword evidence="1" id="KW-0479">Metal-binding</keyword>
<evidence type="ECO:0000256" key="1">
    <source>
        <dbReference type="ARBA" id="ARBA00022723"/>
    </source>
</evidence>
<keyword evidence="3" id="KW-0862">Zinc</keyword>
<keyword evidence="2" id="KW-0863">Zinc-finger</keyword>
<feature type="non-terminal residue" evidence="4">
    <location>
        <position position="1"/>
    </location>
</feature>
<gene>
    <name evidence="4" type="primary">KDM5B</name>
    <name evidence="4" type="ORF">CFP56_030537</name>
</gene>
<dbReference type="InterPro" id="IPR011011">
    <property type="entry name" value="Znf_FYVE_PHD"/>
</dbReference>
<keyword evidence="5" id="KW-1185">Reference proteome</keyword>
<sequence>DEICDICGDAGFDNALATCSSCCSCEHGYCMPVVLHDIPEDWICKSCLSSGMVLPEAGGKDITMRTMTIDCSDMATAGGKSQAVAEQKNSDVEKENC</sequence>
<reference evidence="4 5" key="1">
    <citation type="journal article" date="2018" name="Sci. Data">
        <title>The draft genome sequence of cork oak.</title>
        <authorList>
            <person name="Ramos A.M."/>
            <person name="Usie A."/>
            <person name="Barbosa P."/>
            <person name="Barros P.M."/>
            <person name="Capote T."/>
            <person name="Chaves I."/>
            <person name="Simoes F."/>
            <person name="Abreu I."/>
            <person name="Carrasquinho I."/>
            <person name="Faro C."/>
            <person name="Guimaraes J.B."/>
            <person name="Mendonca D."/>
            <person name="Nobrega F."/>
            <person name="Rodrigues L."/>
            <person name="Saibo N.J.M."/>
            <person name="Varela M.C."/>
            <person name="Egas C."/>
            <person name="Matos J."/>
            <person name="Miguel C.M."/>
            <person name="Oliveira M.M."/>
            <person name="Ricardo C.P."/>
            <person name="Goncalves S."/>
        </authorList>
    </citation>
    <scope>NUCLEOTIDE SEQUENCE [LARGE SCALE GENOMIC DNA]</scope>
    <source>
        <strain evidence="5">cv. HL8</strain>
    </source>
</reference>
<evidence type="ECO:0000256" key="2">
    <source>
        <dbReference type="ARBA" id="ARBA00022771"/>
    </source>
</evidence>
<evidence type="ECO:0000256" key="3">
    <source>
        <dbReference type="ARBA" id="ARBA00022833"/>
    </source>
</evidence>
<evidence type="ECO:0000313" key="4">
    <source>
        <dbReference type="EMBL" id="KAK7828097.1"/>
    </source>
</evidence>
<dbReference type="Proteomes" id="UP000237347">
    <property type="component" value="Unassembled WGS sequence"/>
</dbReference>
<name>A0AAW0JMY0_QUESU</name>
<dbReference type="AlphaFoldDB" id="A0AAW0JMY0"/>
<accession>A0AAW0JMY0</accession>